<dbReference type="SUPFAM" id="SSF54695">
    <property type="entry name" value="POZ domain"/>
    <property type="match status" value="1"/>
</dbReference>
<sequence length="313" mass="35752">MQPALQNHIMDQEMDCGDSPDIIEGVKSLHENGLLTDLVLVCERYRFNIHAAILSAQSPFFLRRCQAMRDNGSHEITFNCQDPCVVSAAVKFCYGIDYESPTIDDHELMIHDFKPSEFHARVFLLACQYSIPKLRLVAARKFKEVASSIWKSNEFAEHAEEIFITLPSRYPYMSESYEPLREAIMDIAAAHAQELLLNDGSVYDKFQQVLEQSPRLTLHLAKTALAPEPDFDFSELISRSSRISRDATKSTRYFCPSCNAVFFAQMPRRPGSSYTHACRVPPRGRGDLERDETSREERLTMKVDAWNSLRVAD</sequence>
<dbReference type="Gene3D" id="3.30.710.10">
    <property type="entry name" value="Potassium Channel Kv1.1, Chain A"/>
    <property type="match status" value="1"/>
</dbReference>
<evidence type="ECO:0000259" key="1">
    <source>
        <dbReference type="PROSITE" id="PS50097"/>
    </source>
</evidence>
<dbReference type="OrthoDB" id="6359816at2759"/>
<dbReference type="EMBL" id="CP134190">
    <property type="protein sequence ID" value="WPB05641.1"/>
    <property type="molecule type" value="Genomic_DNA"/>
</dbReference>
<feature type="domain" description="BTB" evidence="1">
    <location>
        <begin position="36"/>
        <end position="61"/>
    </location>
</feature>
<dbReference type="Proteomes" id="UP001302367">
    <property type="component" value="Chromosome 7"/>
</dbReference>
<evidence type="ECO:0000313" key="5">
    <source>
        <dbReference type="Proteomes" id="UP001302367"/>
    </source>
</evidence>
<dbReference type="Proteomes" id="UP000230605">
    <property type="component" value="Chromosome 7"/>
</dbReference>
<reference evidence="3 5" key="2">
    <citation type="submission" date="2023-09" db="EMBL/GenBank/DDBJ databases">
        <title>Complete-Gapless Cercospora beticola genome.</title>
        <authorList>
            <person name="Wyatt N.A."/>
            <person name="Spanner R.E."/>
            <person name="Bolton M.D."/>
        </authorList>
    </citation>
    <scope>NUCLEOTIDE SEQUENCE [LARGE SCALE GENOMIC DNA]</scope>
    <source>
        <strain evidence="3">Cb09-40</strain>
    </source>
</reference>
<dbReference type="PROSITE" id="PS50097">
    <property type="entry name" value="BTB"/>
    <property type="match status" value="1"/>
</dbReference>
<organism evidence="2 4">
    <name type="scientific">Cercospora beticola</name>
    <name type="common">Sugarbeet leaf spot fungus</name>
    <dbReference type="NCBI Taxonomy" id="122368"/>
    <lineage>
        <taxon>Eukaryota</taxon>
        <taxon>Fungi</taxon>
        <taxon>Dikarya</taxon>
        <taxon>Ascomycota</taxon>
        <taxon>Pezizomycotina</taxon>
        <taxon>Dothideomycetes</taxon>
        <taxon>Dothideomycetidae</taxon>
        <taxon>Mycosphaerellales</taxon>
        <taxon>Mycosphaerellaceae</taxon>
        <taxon>Cercospora</taxon>
    </lineage>
</organism>
<evidence type="ECO:0000313" key="2">
    <source>
        <dbReference type="EMBL" id="PIA91779.1"/>
    </source>
</evidence>
<protein>
    <recommendedName>
        <fullName evidence="1">BTB domain-containing protein</fullName>
    </recommendedName>
</protein>
<dbReference type="PANTHER" id="PTHR47843">
    <property type="entry name" value="BTB DOMAIN-CONTAINING PROTEIN-RELATED"/>
    <property type="match status" value="1"/>
</dbReference>
<evidence type="ECO:0000313" key="4">
    <source>
        <dbReference type="Proteomes" id="UP000230605"/>
    </source>
</evidence>
<reference evidence="2 4" key="1">
    <citation type="submission" date="2015-10" db="EMBL/GenBank/DDBJ databases">
        <title>The cercosporin biosynthetic gene cluster was horizontally transferred to several fungal lineages and shown to be expanded in Cercospora beticola based on microsynteny with recipient genomes.</title>
        <authorList>
            <person name="De Jonge R."/>
            <person name="Ebert M.K."/>
            <person name="Suttle J.C."/>
            <person name="Jurick Ii W.M."/>
            <person name="Secor G.A."/>
            <person name="Thomma B.P."/>
            <person name="Van De Peer Y."/>
            <person name="Bolton M.D."/>
        </authorList>
    </citation>
    <scope>NUCLEOTIDE SEQUENCE [LARGE SCALE GENOMIC DNA]</scope>
    <source>
        <strain evidence="2 4">09-40</strain>
    </source>
</reference>
<dbReference type="Pfam" id="PF00651">
    <property type="entry name" value="BTB"/>
    <property type="match status" value="1"/>
</dbReference>
<dbReference type="EMBL" id="LKMD01000106">
    <property type="protein sequence ID" value="PIA91779.1"/>
    <property type="molecule type" value="Genomic_DNA"/>
</dbReference>
<dbReference type="PANTHER" id="PTHR47843:SF5">
    <property type="entry name" value="BTB_POZ DOMAIN PROTEIN"/>
    <property type="match status" value="1"/>
</dbReference>
<dbReference type="InterPro" id="IPR011333">
    <property type="entry name" value="SKP1/BTB/POZ_sf"/>
</dbReference>
<gene>
    <name evidence="2" type="ORF">CB0940_10005</name>
    <name evidence="3" type="ORF">RHO25_010294</name>
</gene>
<name>A0A2G5HGX9_CERBT</name>
<proteinExistence type="predicted"/>
<dbReference type="InterPro" id="IPR000210">
    <property type="entry name" value="BTB/POZ_dom"/>
</dbReference>
<dbReference type="AlphaFoldDB" id="A0A2G5HGX9"/>
<accession>A0A2G5HGX9</accession>
<evidence type="ECO:0000313" key="3">
    <source>
        <dbReference type="EMBL" id="WPB05641.1"/>
    </source>
</evidence>
<dbReference type="CDD" id="cd18186">
    <property type="entry name" value="BTB_POZ_ZBTB_KLHL-like"/>
    <property type="match status" value="1"/>
</dbReference>
<keyword evidence="5" id="KW-1185">Reference proteome</keyword>